<protein>
    <submittedName>
        <fullName evidence="1">Uncharacterized protein</fullName>
    </submittedName>
</protein>
<dbReference type="AlphaFoldDB" id="A0A8T4LAD6"/>
<dbReference type="EMBL" id="JAGVWC010000010">
    <property type="protein sequence ID" value="MBS3061680.1"/>
    <property type="molecule type" value="Genomic_DNA"/>
</dbReference>
<proteinExistence type="predicted"/>
<sequence length="157" mass="17645">MASTPLRKIKFGDLPLSVQHQITPILQHRKDTRITTAAFAFINTAALGRAFLPSTPKPDVVAHVLAEAVVLGASLKALHHHNEPFELEKKGVFHALRTTDDPNIKTLLTQFPFVIVARNGDLIGKRFNPRIGFVPIGRRRIPTRERPAKTLRRKLRK</sequence>
<evidence type="ECO:0000313" key="2">
    <source>
        <dbReference type="Proteomes" id="UP000675968"/>
    </source>
</evidence>
<gene>
    <name evidence="1" type="ORF">J4215_03805</name>
</gene>
<dbReference type="Proteomes" id="UP000675968">
    <property type="component" value="Unassembled WGS sequence"/>
</dbReference>
<reference evidence="1" key="2">
    <citation type="submission" date="2021-05" db="EMBL/GenBank/DDBJ databases">
        <title>Protein family content uncovers lineage relationships and bacterial pathway maintenance mechanisms in DPANN archaea.</title>
        <authorList>
            <person name="Castelle C.J."/>
            <person name="Meheust R."/>
            <person name="Jaffe A.L."/>
            <person name="Seitz K."/>
            <person name="Gong X."/>
            <person name="Baker B.J."/>
            <person name="Banfield J.F."/>
        </authorList>
    </citation>
    <scope>NUCLEOTIDE SEQUENCE</scope>
    <source>
        <strain evidence="1">RIFCSPLOWO2_01_FULL_AR10_48_17</strain>
    </source>
</reference>
<comment type="caution">
    <text evidence="1">The sequence shown here is derived from an EMBL/GenBank/DDBJ whole genome shotgun (WGS) entry which is preliminary data.</text>
</comment>
<reference evidence="1" key="1">
    <citation type="submission" date="2021-03" db="EMBL/GenBank/DDBJ databases">
        <authorList>
            <person name="Jaffe A."/>
        </authorList>
    </citation>
    <scope>NUCLEOTIDE SEQUENCE</scope>
    <source>
        <strain evidence="1">RIFCSPLOWO2_01_FULL_AR10_48_17</strain>
    </source>
</reference>
<organism evidence="1 2">
    <name type="scientific">Candidatus Iainarchaeum sp</name>
    <dbReference type="NCBI Taxonomy" id="3101447"/>
    <lineage>
        <taxon>Archaea</taxon>
        <taxon>Candidatus Iainarchaeota</taxon>
        <taxon>Candidatus Iainarchaeia</taxon>
        <taxon>Candidatus Iainarchaeales</taxon>
        <taxon>Candidatus Iainarchaeaceae</taxon>
        <taxon>Candidatus Iainarchaeum</taxon>
    </lineage>
</organism>
<accession>A0A8T4LAD6</accession>
<evidence type="ECO:0000313" key="1">
    <source>
        <dbReference type="EMBL" id="MBS3061680.1"/>
    </source>
</evidence>
<name>A0A8T4LAD6_9ARCH</name>